<dbReference type="Proteomes" id="UP000317243">
    <property type="component" value="Unassembled WGS sequence"/>
</dbReference>
<reference evidence="1 2" key="1">
    <citation type="submission" date="2019-02" db="EMBL/GenBank/DDBJ databases">
        <title>Deep-cultivation of Planctomycetes and their phenomic and genomic characterization uncovers novel biology.</title>
        <authorList>
            <person name="Wiegand S."/>
            <person name="Jogler M."/>
            <person name="Boedeker C."/>
            <person name="Pinto D."/>
            <person name="Vollmers J."/>
            <person name="Rivas-Marin E."/>
            <person name="Kohn T."/>
            <person name="Peeters S.H."/>
            <person name="Heuer A."/>
            <person name="Rast P."/>
            <person name="Oberbeckmann S."/>
            <person name="Bunk B."/>
            <person name="Jeske O."/>
            <person name="Meyerdierks A."/>
            <person name="Storesund J.E."/>
            <person name="Kallscheuer N."/>
            <person name="Luecker S."/>
            <person name="Lage O.M."/>
            <person name="Pohl T."/>
            <person name="Merkel B.J."/>
            <person name="Hornburger P."/>
            <person name="Mueller R.-W."/>
            <person name="Bruemmer F."/>
            <person name="Labrenz M."/>
            <person name="Spormann A.M."/>
            <person name="Op Den Camp H."/>
            <person name="Overmann J."/>
            <person name="Amann R."/>
            <person name="Jetten M.S.M."/>
            <person name="Mascher T."/>
            <person name="Medema M.H."/>
            <person name="Devos D.P."/>
            <person name="Kaster A.-K."/>
            <person name="Ovreas L."/>
            <person name="Rohde M."/>
            <person name="Galperin M.Y."/>
            <person name="Jogler C."/>
        </authorList>
    </citation>
    <scope>NUCLEOTIDE SEQUENCE [LARGE SCALE GENOMIC DNA]</scope>
    <source>
        <strain evidence="1 2">KOR42</strain>
    </source>
</reference>
<name>A0A5C5WP86_9PLAN</name>
<protein>
    <submittedName>
        <fullName evidence="1">Uncharacterized protein</fullName>
    </submittedName>
</protein>
<gene>
    <name evidence="1" type="ORF">KOR42_31080</name>
</gene>
<dbReference type="AlphaFoldDB" id="A0A5C5WP86"/>
<evidence type="ECO:0000313" key="2">
    <source>
        <dbReference type="Proteomes" id="UP000317243"/>
    </source>
</evidence>
<sequence>MMTDHEICSTSTVHNYLHNDDCSQETVRQQVRQRFASSFKSEGCAMLGRDVSLSKI</sequence>
<comment type="caution">
    <text evidence="1">The sequence shown here is derived from an EMBL/GenBank/DDBJ whole genome shotgun (WGS) entry which is preliminary data.</text>
</comment>
<accession>A0A5C5WP86</accession>
<dbReference type="EMBL" id="SIHI01000007">
    <property type="protein sequence ID" value="TWT52240.1"/>
    <property type="molecule type" value="Genomic_DNA"/>
</dbReference>
<evidence type="ECO:0000313" key="1">
    <source>
        <dbReference type="EMBL" id="TWT52240.1"/>
    </source>
</evidence>
<organism evidence="1 2">
    <name type="scientific">Thalassoglobus neptunius</name>
    <dbReference type="NCBI Taxonomy" id="1938619"/>
    <lineage>
        <taxon>Bacteria</taxon>
        <taxon>Pseudomonadati</taxon>
        <taxon>Planctomycetota</taxon>
        <taxon>Planctomycetia</taxon>
        <taxon>Planctomycetales</taxon>
        <taxon>Planctomycetaceae</taxon>
        <taxon>Thalassoglobus</taxon>
    </lineage>
</organism>
<keyword evidence="2" id="KW-1185">Reference proteome</keyword>
<proteinExistence type="predicted"/>